<dbReference type="InterPro" id="IPR026352">
    <property type="entry name" value="Nanowire_3heme"/>
</dbReference>
<dbReference type="InterPro" id="IPR036280">
    <property type="entry name" value="Multihaem_cyt_sf"/>
</dbReference>
<dbReference type="SUPFAM" id="SSF48695">
    <property type="entry name" value="Multiheme cytochromes"/>
    <property type="match status" value="1"/>
</dbReference>
<dbReference type="NCBIfam" id="TIGR04257">
    <property type="entry name" value="nanowire_3heme"/>
    <property type="match status" value="1"/>
</dbReference>
<protein>
    <submittedName>
        <fullName evidence="2">Cytochrome c family protein</fullName>
    </submittedName>
</protein>
<dbReference type="EMBL" id="UOFS01000049">
    <property type="protein sequence ID" value="VAX01413.1"/>
    <property type="molecule type" value="Genomic_DNA"/>
</dbReference>
<dbReference type="Gene3D" id="3.90.10.10">
    <property type="entry name" value="Cytochrome C3"/>
    <property type="match status" value="1"/>
</dbReference>
<dbReference type="InterPro" id="IPR029467">
    <property type="entry name" value="Cyt_c7-like"/>
</dbReference>
<accession>A0A3B1AN73</accession>
<evidence type="ECO:0000313" key="2">
    <source>
        <dbReference type="EMBL" id="VAX01413.1"/>
    </source>
</evidence>
<sequence length="150" mass="17380">MRNLSESNFPFMKYIMHRACLTRRILSKFVYVIFMLTLSYTFTVPAMAEYADVILNRHSEINDMRPVIFPHWFHRMRFRCKVCHFELGFKMRAGSNDINMLDILDGMYCGMCHNGQIAWSIENCNLCHSGKPGLKSGITGSNQTSGPGRW</sequence>
<evidence type="ECO:0000259" key="1">
    <source>
        <dbReference type="Pfam" id="PF14522"/>
    </source>
</evidence>
<name>A0A3B1AN73_9ZZZZ</name>
<gene>
    <name evidence="2" type="ORF">MNBD_GAMMA22-1944</name>
</gene>
<proteinExistence type="predicted"/>
<reference evidence="2" key="1">
    <citation type="submission" date="2018-06" db="EMBL/GenBank/DDBJ databases">
        <authorList>
            <person name="Zhirakovskaya E."/>
        </authorList>
    </citation>
    <scope>NUCLEOTIDE SEQUENCE</scope>
</reference>
<organism evidence="2">
    <name type="scientific">hydrothermal vent metagenome</name>
    <dbReference type="NCBI Taxonomy" id="652676"/>
    <lineage>
        <taxon>unclassified sequences</taxon>
        <taxon>metagenomes</taxon>
        <taxon>ecological metagenomes</taxon>
    </lineage>
</organism>
<dbReference type="Pfam" id="PF14522">
    <property type="entry name" value="Cytochrome_C7"/>
    <property type="match status" value="1"/>
</dbReference>
<dbReference type="AlphaFoldDB" id="A0A3B1AN73"/>
<feature type="domain" description="Cytochrome c7-like" evidence="1">
    <location>
        <begin position="67"/>
        <end position="129"/>
    </location>
</feature>